<evidence type="ECO:0000256" key="3">
    <source>
        <dbReference type="ARBA" id="ARBA00012506"/>
    </source>
</evidence>
<comment type="similarity">
    <text evidence="2">Belongs to the Ap4A hydrolase family.</text>
</comment>
<evidence type="ECO:0000313" key="11">
    <source>
        <dbReference type="Proteomes" id="UP001178354"/>
    </source>
</evidence>
<dbReference type="PANTHER" id="PTHR40942">
    <property type="match status" value="1"/>
</dbReference>
<proteinExistence type="inferred from homology"/>
<evidence type="ECO:0000256" key="8">
    <source>
        <dbReference type="ARBA" id="ARBA00049417"/>
    </source>
</evidence>
<comment type="catalytic activity">
    <reaction evidence="8">
        <text>P(1),P(4)-bis(5'-adenosyl) tetraphosphate + H2O = 2 ADP + 2 H(+)</text>
        <dbReference type="Rhea" id="RHEA:24252"/>
        <dbReference type="ChEBI" id="CHEBI:15377"/>
        <dbReference type="ChEBI" id="CHEBI:15378"/>
        <dbReference type="ChEBI" id="CHEBI:58141"/>
        <dbReference type="ChEBI" id="CHEBI:456216"/>
        <dbReference type="EC" id="3.6.1.41"/>
    </reaction>
</comment>
<gene>
    <name evidence="10" type="ORF">Q8A57_04335</name>
</gene>
<evidence type="ECO:0000256" key="6">
    <source>
        <dbReference type="ARBA" id="ARBA00032248"/>
    </source>
</evidence>
<evidence type="ECO:0000256" key="2">
    <source>
        <dbReference type="ARBA" id="ARBA00005419"/>
    </source>
</evidence>
<dbReference type="Pfam" id="PF00149">
    <property type="entry name" value="Metallophos"/>
    <property type="match status" value="1"/>
</dbReference>
<evidence type="ECO:0000256" key="1">
    <source>
        <dbReference type="ARBA" id="ARBA00003413"/>
    </source>
</evidence>
<dbReference type="InterPro" id="IPR004617">
    <property type="entry name" value="ApaH"/>
</dbReference>
<dbReference type="RefSeq" id="WP_305169757.1">
    <property type="nucleotide sequence ID" value="NZ_JAUUUU010000002.1"/>
</dbReference>
<evidence type="ECO:0000256" key="5">
    <source>
        <dbReference type="ARBA" id="ARBA00031248"/>
    </source>
</evidence>
<comment type="caution">
    <text evidence="10">The sequence shown here is derived from an EMBL/GenBank/DDBJ whole genome shotgun (WGS) entry which is preliminary data.</text>
</comment>
<dbReference type="NCBIfam" id="NF001204">
    <property type="entry name" value="PRK00166.1"/>
    <property type="match status" value="1"/>
</dbReference>
<keyword evidence="11" id="KW-1185">Reference proteome</keyword>
<name>A0AAW8B2R2_9GAMM</name>
<feature type="domain" description="Calcineurin-like phosphoesterase" evidence="9">
    <location>
        <begin position="1"/>
        <end position="129"/>
    </location>
</feature>
<comment type="function">
    <text evidence="1">Hydrolyzes diadenosine 5',5'''-P1,P4-tetraphosphate to yield ADP.</text>
</comment>
<organism evidence="10 11">
    <name type="scientific">Porticoccus litoralis</name>
    <dbReference type="NCBI Taxonomy" id="434086"/>
    <lineage>
        <taxon>Bacteria</taxon>
        <taxon>Pseudomonadati</taxon>
        <taxon>Pseudomonadota</taxon>
        <taxon>Gammaproteobacteria</taxon>
        <taxon>Cellvibrionales</taxon>
        <taxon>Porticoccaceae</taxon>
        <taxon>Porticoccus</taxon>
    </lineage>
</organism>
<dbReference type="AlphaFoldDB" id="A0AAW8B2R2"/>
<dbReference type="InterPro" id="IPR029052">
    <property type="entry name" value="Metallo-depent_PP-like"/>
</dbReference>
<dbReference type="SUPFAM" id="SSF56300">
    <property type="entry name" value="Metallo-dependent phosphatases"/>
    <property type="match status" value="1"/>
</dbReference>
<evidence type="ECO:0000259" key="9">
    <source>
        <dbReference type="Pfam" id="PF00149"/>
    </source>
</evidence>
<keyword evidence="4 10" id="KW-0378">Hydrolase</keyword>
<protein>
    <recommendedName>
        <fullName evidence="3">bis(5'-nucleosyl)-tetraphosphatase (symmetrical)</fullName>
        <ecNumber evidence="3">3.6.1.41</ecNumber>
    </recommendedName>
    <alternativeName>
        <fullName evidence="6">Ap4A hydrolase</fullName>
    </alternativeName>
    <alternativeName>
        <fullName evidence="5">Diadenosine 5',5'''-P1,P4-tetraphosphate pyrophosphohydrolase</fullName>
    </alternativeName>
    <alternativeName>
        <fullName evidence="7">Diadenosine tetraphosphatase</fullName>
    </alternativeName>
</protein>
<evidence type="ECO:0000256" key="7">
    <source>
        <dbReference type="ARBA" id="ARBA00033210"/>
    </source>
</evidence>
<reference evidence="10" key="2">
    <citation type="submission" date="2023-08" db="EMBL/GenBank/DDBJ databases">
        <authorList>
            <person name="Luo J."/>
        </authorList>
    </citation>
    <scope>NUCLEOTIDE SEQUENCE</scope>
    <source>
        <strain evidence="10">DSM 25064</strain>
    </source>
</reference>
<dbReference type="CDD" id="cd07422">
    <property type="entry name" value="MPP_ApaH"/>
    <property type="match status" value="1"/>
</dbReference>
<dbReference type="InterPro" id="IPR004843">
    <property type="entry name" value="Calcineurin-like_PHP"/>
</dbReference>
<dbReference type="PANTHER" id="PTHR40942:SF4">
    <property type="entry name" value="CYTOCHROME C5"/>
    <property type="match status" value="1"/>
</dbReference>
<dbReference type="PIRSF" id="PIRSF000903">
    <property type="entry name" value="B5n-ttraPtase_sm"/>
    <property type="match status" value="1"/>
</dbReference>
<dbReference type="GO" id="GO:0008803">
    <property type="term" value="F:bis(5'-nucleosyl)-tetraphosphatase (symmetrical) activity"/>
    <property type="evidence" value="ECO:0007669"/>
    <property type="project" value="UniProtKB-EC"/>
</dbReference>
<dbReference type="NCBIfam" id="TIGR00668">
    <property type="entry name" value="apaH"/>
    <property type="match status" value="1"/>
</dbReference>
<evidence type="ECO:0000313" key="10">
    <source>
        <dbReference type="EMBL" id="MDP1520192.1"/>
    </source>
</evidence>
<evidence type="ECO:0000256" key="4">
    <source>
        <dbReference type="ARBA" id="ARBA00022801"/>
    </source>
</evidence>
<accession>A0AAW8B2R2</accession>
<reference evidence="10" key="1">
    <citation type="journal article" date="2010" name="Int. J. Syst. Evol. Microbiol.">
        <title>Porticoccus litoralis gen. nov., sp. nov., a gammaproteobacterium isolated from the Yellow Sea.</title>
        <authorList>
            <person name="Oh H.M."/>
            <person name="Kim H."/>
            <person name="Kim K.M."/>
            <person name="Min G.S."/>
            <person name="Cho J.C."/>
        </authorList>
    </citation>
    <scope>NUCLEOTIDE SEQUENCE</scope>
    <source>
        <strain evidence="10">DSM 25064</strain>
    </source>
</reference>
<sequence length="267" mass="30478">MTTFVVGDLQGCLTPLQRLLETVKFDPGKDQLWSVGDLVNRGPQSLETLRFCYQLGDAFRTVLGNHDLHLLAVVHGVRKPHPSDTLNDILDAPDREELLKWLAKQPLLLAHEEYLLVHAGIPPQWSREEALSLAEEMHQVLTDEQQSAAFFEVMYGNEPDLWHNALLPPLRWRLITNYLTRMRFCSTEGQLELTSKASPQEPPKGFAPWYAHTHRKTRHFKIIFGHWAALEGKPIGDNLYPLDTGCVWGGPLRMMALDSGHYYHCQP</sequence>
<dbReference type="Proteomes" id="UP001178354">
    <property type="component" value="Unassembled WGS sequence"/>
</dbReference>
<dbReference type="Gene3D" id="3.60.21.10">
    <property type="match status" value="1"/>
</dbReference>
<dbReference type="EMBL" id="JAUUUU010000002">
    <property type="protein sequence ID" value="MDP1520192.1"/>
    <property type="molecule type" value="Genomic_DNA"/>
</dbReference>
<dbReference type="EC" id="3.6.1.41" evidence="3"/>